<dbReference type="Gene3D" id="2.40.50.140">
    <property type="entry name" value="Nucleic acid-binding proteins"/>
    <property type="match status" value="1"/>
</dbReference>
<feature type="domain" description="Protection of telomeres protein 1 ssDNA-binding" evidence="9">
    <location>
        <begin position="235"/>
        <end position="370"/>
    </location>
</feature>
<keyword evidence="7" id="KW-0539">Nucleus</keyword>
<dbReference type="SUPFAM" id="SSF50249">
    <property type="entry name" value="Nucleic acid-binding proteins"/>
    <property type="match status" value="1"/>
</dbReference>
<keyword evidence="11" id="KW-1185">Reference proteome</keyword>
<dbReference type="InterPro" id="IPR012340">
    <property type="entry name" value="NA-bd_OB-fold"/>
</dbReference>
<dbReference type="GO" id="GO:0043047">
    <property type="term" value="F:single-stranded telomeric DNA binding"/>
    <property type="evidence" value="ECO:0007669"/>
    <property type="project" value="InterPro"/>
</dbReference>
<dbReference type="InterPro" id="IPR032042">
    <property type="entry name" value="POT1PC"/>
</dbReference>
<accession>A0AAN5C0V5</accession>
<evidence type="ECO:0000256" key="8">
    <source>
        <dbReference type="SAM" id="Coils"/>
    </source>
</evidence>
<evidence type="ECO:0000259" key="9">
    <source>
        <dbReference type="Pfam" id="PF16686"/>
    </source>
</evidence>
<proteinExistence type="inferred from homology"/>
<comment type="similarity">
    <text evidence="3">Belongs to the telombin family.</text>
</comment>
<evidence type="ECO:0000256" key="3">
    <source>
        <dbReference type="ARBA" id="ARBA00008442"/>
    </source>
</evidence>
<keyword evidence="6" id="KW-0238">DNA-binding</keyword>
<gene>
    <name evidence="10" type="ORF">PMAYCL1PPCAC_02853</name>
</gene>
<reference evidence="11" key="1">
    <citation type="submission" date="2022-10" db="EMBL/GenBank/DDBJ databases">
        <title>Genome assembly of Pristionchus species.</title>
        <authorList>
            <person name="Yoshida K."/>
            <person name="Sommer R.J."/>
        </authorList>
    </citation>
    <scope>NUCLEOTIDE SEQUENCE [LARGE SCALE GENOMIC DNA]</scope>
    <source>
        <strain evidence="11">RS5460</strain>
    </source>
</reference>
<protein>
    <recommendedName>
        <fullName evidence="9">Protection of telomeres protein 1 ssDNA-binding domain-containing protein</fullName>
    </recommendedName>
</protein>
<sequence length="974" mass="111638">VMPRWYTYVNLKELKECQVGTKCFYAAVDEFVEQNGVCSHIRMWDQYGSVVIKLIGSFARNLKKGDVARVHRLMRQHQGDVHETVGYGEPGRMTQIVAWRVKGDGEGFAVAASSSGDKYTRNDNDVEVVQDLYTAWKEKNFVPEEEDPGDEILENTIIERVAKDSQASTSKSVSQPVVGSQLLECSVNVDSFVAEDRLDSLLNETIRQEEEAEPIPPPPPLTPDQLRRLQKAVPLSDLREYTYYDVLLQVIEAYCELSSVPHAVMRCWDPHSTLPTYRMPLRSHYRAPDYKNRELIKPDERLVEKSKGRTVDIYCYDYDEHAGRDGRNFTSGDWLLFCNLKVGYPRNESETVLSMHSDGSFYGRCIRRVLRTFDGGIAAAKGALESMDEETREREQTVATAVGRVDETRATEKAVPQASVAVPDTEKSVNSLVNEMMEVRVEEKKDKEDEALPSSVHSFREFDKKRSDDVIPSSPPEKEEVIIPRCKTIQPYIQWKRQIVPDDVEEDPPNECMHMMSRVYCNCGVALVQGDEKCPIPQNRSKRHMYFYRNRIFPAPMCEPSTSEEVPLKNQILPSLSCISQRGMPTVFDLIVQMSYLSAERCKIVSGFPRCHISVWDGTIPPESLEMGKLRRHLSMRSDKIIVGKPPKLNVIAQRTIDVRLTNVKKVDAGEFVILRDVTIVRAFSLGTDDGSLVPVWMLQAKDMDVIRKTPSVVEEMKSFLEVAGRISKCILNIEEEKEREDEEEREIEEKWKRDMEKIAVKRRMDQQGNTKRTKKIRLDESMERTWMDELAERDQRGIESQEDTTFTLQCTFARDAAPTTLFTTPECNAKVYDKFMTSLREGSTLPRKVWLRWMKTCITFNTIKDRTQQQGCCRGCDGQVGLFAYIPIKNPMDSEKCIHLLIDASHFREDQANITWSQWKKNLATAKQLDTKNIVNKINSSTFAVHRVSMMHLQATVVFVVFHGNEWLTVSSR</sequence>
<evidence type="ECO:0000256" key="4">
    <source>
        <dbReference type="ARBA" id="ARBA00022454"/>
    </source>
</evidence>
<evidence type="ECO:0000256" key="6">
    <source>
        <dbReference type="ARBA" id="ARBA00023125"/>
    </source>
</evidence>
<feature type="non-terminal residue" evidence="10">
    <location>
        <position position="1"/>
    </location>
</feature>
<evidence type="ECO:0000256" key="5">
    <source>
        <dbReference type="ARBA" id="ARBA00022895"/>
    </source>
</evidence>
<evidence type="ECO:0000256" key="1">
    <source>
        <dbReference type="ARBA" id="ARBA00004123"/>
    </source>
</evidence>
<dbReference type="Proteomes" id="UP001328107">
    <property type="component" value="Unassembled WGS sequence"/>
</dbReference>
<dbReference type="GO" id="GO:0005634">
    <property type="term" value="C:nucleus"/>
    <property type="evidence" value="ECO:0007669"/>
    <property type="project" value="UniProtKB-SubCell"/>
</dbReference>
<name>A0AAN5C0V5_9BILA</name>
<evidence type="ECO:0000313" key="10">
    <source>
        <dbReference type="EMBL" id="GMR32658.1"/>
    </source>
</evidence>
<dbReference type="EMBL" id="BTRK01000001">
    <property type="protein sequence ID" value="GMR32658.1"/>
    <property type="molecule type" value="Genomic_DNA"/>
</dbReference>
<comment type="subcellular location">
    <subcellularLocation>
        <location evidence="2">Chromosome</location>
        <location evidence="2">Telomere</location>
    </subcellularLocation>
    <subcellularLocation>
        <location evidence="1">Nucleus</location>
    </subcellularLocation>
</comment>
<dbReference type="AlphaFoldDB" id="A0AAN5C0V5"/>
<keyword evidence="8" id="KW-0175">Coiled coil</keyword>
<keyword evidence="4" id="KW-0158">Chromosome</keyword>
<comment type="caution">
    <text evidence="10">The sequence shown here is derived from an EMBL/GenBank/DDBJ whole genome shotgun (WGS) entry which is preliminary data.</text>
</comment>
<evidence type="ECO:0000256" key="7">
    <source>
        <dbReference type="ARBA" id="ARBA00023242"/>
    </source>
</evidence>
<evidence type="ECO:0000313" key="11">
    <source>
        <dbReference type="Proteomes" id="UP001328107"/>
    </source>
</evidence>
<evidence type="ECO:0000256" key="2">
    <source>
        <dbReference type="ARBA" id="ARBA00004574"/>
    </source>
</evidence>
<organism evidence="10 11">
    <name type="scientific">Pristionchus mayeri</name>
    <dbReference type="NCBI Taxonomy" id="1317129"/>
    <lineage>
        <taxon>Eukaryota</taxon>
        <taxon>Metazoa</taxon>
        <taxon>Ecdysozoa</taxon>
        <taxon>Nematoda</taxon>
        <taxon>Chromadorea</taxon>
        <taxon>Rhabditida</taxon>
        <taxon>Rhabditina</taxon>
        <taxon>Diplogasteromorpha</taxon>
        <taxon>Diplogasteroidea</taxon>
        <taxon>Neodiplogasteridae</taxon>
        <taxon>Pristionchus</taxon>
    </lineage>
</organism>
<keyword evidence="5" id="KW-0779">Telomere</keyword>
<dbReference type="Pfam" id="PF16686">
    <property type="entry name" value="POT1PC"/>
    <property type="match status" value="1"/>
</dbReference>
<dbReference type="GO" id="GO:0000781">
    <property type="term" value="C:chromosome, telomeric region"/>
    <property type="evidence" value="ECO:0007669"/>
    <property type="project" value="UniProtKB-SubCell"/>
</dbReference>
<feature type="coiled-coil region" evidence="8">
    <location>
        <begin position="727"/>
        <end position="754"/>
    </location>
</feature>